<evidence type="ECO:0008006" key="4">
    <source>
        <dbReference type="Google" id="ProtNLM"/>
    </source>
</evidence>
<evidence type="ECO:0000256" key="1">
    <source>
        <dbReference type="SAM" id="MobiDB-lite"/>
    </source>
</evidence>
<dbReference type="Gene3D" id="3.40.47.10">
    <property type="match status" value="1"/>
</dbReference>
<feature type="compositionally biased region" description="Polar residues" evidence="1">
    <location>
        <begin position="91"/>
        <end position="100"/>
    </location>
</feature>
<organism evidence="2 3">
    <name type="scientific">Actinokineospora soli</name>
    <dbReference type="NCBI Taxonomy" id="1048753"/>
    <lineage>
        <taxon>Bacteria</taxon>
        <taxon>Bacillati</taxon>
        <taxon>Actinomycetota</taxon>
        <taxon>Actinomycetes</taxon>
        <taxon>Pseudonocardiales</taxon>
        <taxon>Pseudonocardiaceae</taxon>
        <taxon>Actinokineospora</taxon>
    </lineage>
</organism>
<feature type="region of interest" description="Disordered" evidence="1">
    <location>
        <begin position="73"/>
        <end position="100"/>
    </location>
</feature>
<comment type="caution">
    <text evidence="2">The sequence shown here is derived from an EMBL/GenBank/DDBJ whole genome shotgun (WGS) entry which is preliminary data.</text>
</comment>
<accession>A0ABW2TMH8</accession>
<protein>
    <recommendedName>
        <fullName evidence="4">Polyketide synthase C-terminal extension domain-containing protein</fullName>
    </recommendedName>
</protein>
<reference evidence="3" key="1">
    <citation type="journal article" date="2019" name="Int. J. Syst. Evol. Microbiol.">
        <title>The Global Catalogue of Microorganisms (GCM) 10K type strain sequencing project: providing services to taxonomists for standard genome sequencing and annotation.</title>
        <authorList>
            <consortium name="The Broad Institute Genomics Platform"/>
            <consortium name="The Broad Institute Genome Sequencing Center for Infectious Disease"/>
            <person name="Wu L."/>
            <person name="Ma J."/>
        </authorList>
    </citation>
    <scope>NUCLEOTIDE SEQUENCE [LARGE SCALE GENOMIC DNA]</scope>
    <source>
        <strain evidence="3">JCM 17695</strain>
    </source>
</reference>
<keyword evidence="3" id="KW-1185">Reference proteome</keyword>
<dbReference type="Proteomes" id="UP001596512">
    <property type="component" value="Unassembled WGS sequence"/>
</dbReference>
<sequence length="100" mass="10268">MAGEPSARVAAVSAFGFGGTNFHVVLSGYSPARRGLAAWPAELFVFRGQTDEAAYAAIRSLLDLAAGSARCATSPAPRRCAPTATRPRCGSPSSPRTSPS</sequence>
<evidence type="ECO:0000313" key="2">
    <source>
        <dbReference type="EMBL" id="MFC7614701.1"/>
    </source>
</evidence>
<name>A0ABW2TMH8_9PSEU</name>
<dbReference type="EMBL" id="JBHTEY010000004">
    <property type="protein sequence ID" value="MFC7614701.1"/>
    <property type="molecule type" value="Genomic_DNA"/>
</dbReference>
<dbReference type="InterPro" id="IPR016039">
    <property type="entry name" value="Thiolase-like"/>
</dbReference>
<feature type="compositionally biased region" description="Low complexity" evidence="1">
    <location>
        <begin position="73"/>
        <end position="89"/>
    </location>
</feature>
<proteinExistence type="predicted"/>
<gene>
    <name evidence="2" type="ORF">ACFQV2_15380</name>
</gene>
<evidence type="ECO:0000313" key="3">
    <source>
        <dbReference type="Proteomes" id="UP001596512"/>
    </source>
</evidence>